<evidence type="ECO:0000313" key="1">
    <source>
        <dbReference type="EMBL" id="ORY84928.1"/>
    </source>
</evidence>
<organism evidence="1 2">
    <name type="scientific">Protomyces lactucae-debilis</name>
    <dbReference type="NCBI Taxonomy" id="2754530"/>
    <lineage>
        <taxon>Eukaryota</taxon>
        <taxon>Fungi</taxon>
        <taxon>Dikarya</taxon>
        <taxon>Ascomycota</taxon>
        <taxon>Taphrinomycotina</taxon>
        <taxon>Taphrinomycetes</taxon>
        <taxon>Taphrinales</taxon>
        <taxon>Protomycetaceae</taxon>
        <taxon>Protomyces</taxon>
    </lineage>
</organism>
<dbReference type="RefSeq" id="XP_040726711.1">
    <property type="nucleotide sequence ID" value="XM_040868905.1"/>
</dbReference>
<proteinExistence type="predicted"/>
<gene>
    <name evidence="1" type="ORF">BCR37DRAFT_377843</name>
</gene>
<dbReference type="EMBL" id="MCFI01000005">
    <property type="protein sequence ID" value="ORY84928.1"/>
    <property type="molecule type" value="Genomic_DNA"/>
</dbReference>
<name>A0A1Y2FLV0_PROLT</name>
<dbReference type="GeneID" id="63785504"/>
<dbReference type="Proteomes" id="UP000193685">
    <property type="component" value="Unassembled WGS sequence"/>
</dbReference>
<comment type="caution">
    <text evidence="1">The sequence shown here is derived from an EMBL/GenBank/DDBJ whole genome shotgun (WGS) entry which is preliminary data.</text>
</comment>
<protein>
    <submittedName>
        <fullName evidence="1">Uncharacterized protein</fullName>
    </submittedName>
</protein>
<sequence length="100" mass="11517">MMKSPARIPRRVSQDDSNRTEIQAVQSICKVLCLWLPSPSTNMQWSAILSAARHCRDANDFLKDEQGNTISWQQRDNAELRKAVRHLERDFPSLARPQAK</sequence>
<evidence type="ECO:0000313" key="2">
    <source>
        <dbReference type="Proteomes" id="UP000193685"/>
    </source>
</evidence>
<keyword evidence="2" id="KW-1185">Reference proteome</keyword>
<reference evidence="1 2" key="1">
    <citation type="submission" date="2016-07" db="EMBL/GenBank/DDBJ databases">
        <title>Pervasive Adenine N6-methylation of Active Genes in Fungi.</title>
        <authorList>
            <consortium name="DOE Joint Genome Institute"/>
            <person name="Mondo S.J."/>
            <person name="Dannebaum R.O."/>
            <person name="Kuo R.C."/>
            <person name="Labutti K."/>
            <person name="Haridas S."/>
            <person name="Kuo A."/>
            <person name="Salamov A."/>
            <person name="Ahrendt S.R."/>
            <person name="Lipzen A."/>
            <person name="Sullivan W."/>
            <person name="Andreopoulos W.B."/>
            <person name="Clum A."/>
            <person name="Lindquist E."/>
            <person name="Daum C."/>
            <person name="Ramamoorthy G.K."/>
            <person name="Gryganskyi A."/>
            <person name="Culley D."/>
            <person name="Magnuson J.K."/>
            <person name="James T.Y."/>
            <person name="O'Malley M.A."/>
            <person name="Stajich J.E."/>
            <person name="Spatafora J.W."/>
            <person name="Visel A."/>
            <person name="Grigoriev I.V."/>
        </authorList>
    </citation>
    <scope>NUCLEOTIDE SEQUENCE [LARGE SCALE GENOMIC DNA]</scope>
    <source>
        <strain evidence="1 2">12-1054</strain>
    </source>
</reference>
<accession>A0A1Y2FLV0</accession>
<dbReference type="AlphaFoldDB" id="A0A1Y2FLV0"/>